<feature type="binding site" evidence="14">
    <location>
        <position position="65"/>
    </location>
    <ligand>
        <name>ATP</name>
        <dbReference type="ChEBI" id="CHEBI:30616"/>
    </ligand>
</feature>
<keyword evidence="9 14" id="KW-0067">ATP-binding</keyword>
<comment type="catalytic activity">
    <reaction evidence="13">
        <text>L-tyrosyl-[protein] + ATP = O-phospho-L-tyrosyl-[protein] + ADP + H(+)</text>
        <dbReference type="Rhea" id="RHEA:10596"/>
        <dbReference type="Rhea" id="RHEA-COMP:10136"/>
        <dbReference type="Rhea" id="RHEA-COMP:20101"/>
        <dbReference type="ChEBI" id="CHEBI:15378"/>
        <dbReference type="ChEBI" id="CHEBI:30616"/>
        <dbReference type="ChEBI" id="CHEBI:46858"/>
        <dbReference type="ChEBI" id="CHEBI:61978"/>
        <dbReference type="ChEBI" id="CHEBI:456216"/>
        <dbReference type="EC" id="2.7.12.1"/>
    </reaction>
</comment>
<evidence type="ECO:0000259" key="16">
    <source>
        <dbReference type="PROSITE" id="PS50011"/>
    </source>
</evidence>
<protein>
    <recommendedName>
        <fullName evidence="4">dual-specificity kinase</fullName>
        <ecNumber evidence="4">2.7.12.1</ecNumber>
    </recommendedName>
</protein>
<dbReference type="PANTHER" id="PTHR46485:SF5">
    <property type="entry name" value="CENTER DIVIDER, ISOFORM A"/>
    <property type="match status" value="1"/>
</dbReference>
<dbReference type="GO" id="GO:0030036">
    <property type="term" value="P:actin cytoskeleton organization"/>
    <property type="evidence" value="ECO:0007669"/>
    <property type="project" value="TreeGrafter"/>
</dbReference>
<proteinExistence type="inferred from homology"/>
<accession>A0A7I8VAB8</accession>
<organism evidence="17 18">
    <name type="scientific">Dimorphilus gyrociliatus</name>
    <dbReference type="NCBI Taxonomy" id="2664684"/>
    <lineage>
        <taxon>Eukaryota</taxon>
        <taxon>Metazoa</taxon>
        <taxon>Spiralia</taxon>
        <taxon>Lophotrochozoa</taxon>
        <taxon>Annelida</taxon>
        <taxon>Polychaeta</taxon>
        <taxon>Polychaeta incertae sedis</taxon>
        <taxon>Dinophilidae</taxon>
        <taxon>Dimorphilus</taxon>
    </lineage>
</organism>
<dbReference type="InterPro" id="IPR050940">
    <property type="entry name" value="Actin_reg-Ser/Thr_kinase"/>
</dbReference>
<reference evidence="17 18" key="1">
    <citation type="submission" date="2020-08" db="EMBL/GenBank/DDBJ databases">
        <authorList>
            <person name="Hejnol A."/>
        </authorList>
    </citation>
    <scope>NUCLEOTIDE SEQUENCE [LARGE SCALE GENOMIC DNA]</scope>
</reference>
<dbReference type="EC" id="2.7.12.1" evidence="4"/>
<dbReference type="SUPFAM" id="SSF56112">
    <property type="entry name" value="Protein kinase-like (PK-like)"/>
    <property type="match status" value="1"/>
</dbReference>
<comment type="cofactor">
    <cofactor evidence="1">
        <name>Mn(2+)</name>
        <dbReference type="ChEBI" id="CHEBI:29035"/>
    </cofactor>
</comment>
<evidence type="ECO:0000256" key="5">
    <source>
        <dbReference type="ARBA" id="ARBA00022527"/>
    </source>
</evidence>
<name>A0A7I8VAB8_9ANNE</name>
<comment type="catalytic activity">
    <reaction evidence="12">
        <text>L-threonyl-[protein] + ATP = O-phospho-L-threonyl-[protein] + ADP + H(+)</text>
        <dbReference type="Rhea" id="RHEA:46608"/>
        <dbReference type="Rhea" id="RHEA-COMP:11060"/>
        <dbReference type="Rhea" id="RHEA-COMP:11605"/>
        <dbReference type="ChEBI" id="CHEBI:15378"/>
        <dbReference type="ChEBI" id="CHEBI:30013"/>
        <dbReference type="ChEBI" id="CHEBI:30616"/>
        <dbReference type="ChEBI" id="CHEBI:61977"/>
        <dbReference type="ChEBI" id="CHEBI:456216"/>
        <dbReference type="EC" id="2.7.12.1"/>
    </reaction>
</comment>
<evidence type="ECO:0000256" key="15">
    <source>
        <dbReference type="SAM" id="MobiDB-lite"/>
    </source>
</evidence>
<keyword evidence="6" id="KW-0808">Transferase</keyword>
<comment type="similarity">
    <text evidence="3">Belongs to the protein kinase superfamily. TKL Ser/Thr protein kinase family.</text>
</comment>
<evidence type="ECO:0000256" key="7">
    <source>
        <dbReference type="ARBA" id="ARBA00022741"/>
    </source>
</evidence>
<evidence type="ECO:0000313" key="17">
    <source>
        <dbReference type="EMBL" id="CAD5112244.1"/>
    </source>
</evidence>
<dbReference type="InterPro" id="IPR008266">
    <property type="entry name" value="Tyr_kinase_AS"/>
</dbReference>
<evidence type="ECO:0000256" key="4">
    <source>
        <dbReference type="ARBA" id="ARBA00013203"/>
    </source>
</evidence>
<dbReference type="InterPro" id="IPR011009">
    <property type="entry name" value="Kinase-like_dom_sf"/>
</dbReference>
<keyword evidence="8" id="KW-0418">Kinase</keyword>
<evidence type="ECO:0000256" key="2">
    <source>
        <dbReference type="ARBA" id="ARBA00001946"/>
    </source>
</evidence>
<evidence type="ECO:0000256" key="13">
    <source>
        <dbReference type="ARBA" id="ARBA00051680"/>
    </source>
</evidence>
<evidence type="ECO:0000256" key="9">
    <source>
        <dbReference type="ARBA" id="ARBA00022840"/>
    </source>
</evidence>
<dbReference type="GO" id="GO:0046872">
    <property type="term" value="F:metal ion binding"/>
    <property type="evidence" value="ECO:0007669"/>
    <property type="project" value="UniProtKB-KW"/>
</dbReference>
<keyword evidence="10" id="KW-0464">Manganese</keyword>
<feature type="region of interest" description="Disordered" evidence="15">
    <location>
        <begin position="483"/>
        <end position="505"/>
    </location>
</feature>
<dbReference type="PROSITE" id="PS00109">
    <property type="entry name" value="PROTEIN_KINASE_TYR"/>
    <property type="match status" value="1"/>
</dbReference>
<dbReference type="GO" id="GO:0005634">
    <property type="term" value="C:nucleus"/>
    <property type="evidence" value="ECO:0007669"/>
    <property type="project" value="TreeGrafter"/>
</dbReference>
<evidence type="ECO:0000256" key="10">
    <source>
        <dbReference type="ARBA" id="ARBA00023211"/>
    </source>
</evidence>
<dbReference type="GO" id="GO:0005524">
    <property type="term" value="F:ATP binding"/>
    <property type="evidence" value="ECO:0007669"/>
    <property type="project" value="UniProtKB-UniRule"/>
</dbReference>
<evidence type="ECO:0000256" key="12">
    <source>
        <dbReference type="ARBA" id="ARBA00049308"/>
    </source>
</evidence>
<feature type="domain" description="Protein kinase" evidence="16">
    <location>
        <begin position="36"/>
        <end position="301"/>
    </location>
</feature>
<dbReference type="Pfam" id="PF07714">
    <property type="entry name" value="PK_Tyr_Ser-Thr"/>
    <property type="match status" value="1"/>
</dbReference>
<dbReference type="PROSITE" id="PS00107">
    <property type="entry name" value="PROTEIN_KINASE_ATP"/>
    <property type="match status" value="1"/>
</dbReference>
<dbReference type="GO" id="GO:0004712">
    <property type="term" value="F:protein serine/threonine/tyrosine kinase activity"/>
    <property type="evidence" value="ECO:0007669"/>
    <property type="project" value="UniProtKB-EC"/>
</dbReference>
<evidence type="ECO:0000256" key="11">
    <source>
        <dbReference type="ARBA" id="ARBA00049003"/>
    </source>
</evidence>
<dbReference type="PANTHER" id="PTHR46485">
    <property type="entry name" value="LIM DOMAIN KINASE 1"/>
    <property type="match status" value="1"/>
</dbReference>
<dbReference type="Proteomes" id="UP000549394">
    <property type="component" value="Unassembled WGS sequence"/>
</dbReference>
<dbReference type="GO" id="GO:0005737">
    <property type="term" value="C:cytoplasm"/>
    <property type="evidence" value="ECO:0007669"/>
    <property type="project" value="TreeGrafter"/>
</dbReference>
<dbReference type="InterPro" id="IPR017441">
    <property type="entry name" value="Protein_kinase_ATP_BS"/>
</dbReference>
<dbReference type="AlphaFoldDB" id="A0A7I8VAB8"/>
<evidence type="ECO:0000256" key="1">
    <source>
        <dbReference type="ARBA" id="ARBA00001936"/>
    </source>
</evidence>
<dbReference type="Gene3D" id="1.10.510.10">
    <property type="entry name" value="Transferase(Phosphotransferase) domain 1"/>
    <property type="match status" value="1"/>
</dbReference>
<comment type="cofactor">
    <cofactor evidence="2">
        <name>Mg(2+)</name>
        <dbReference type="ChEBI" id="CHEBI:18420"/>
    </cofactor>
</comment>
<keyword evidence="18" id="KW-1185">Reference proteome</keyword>
<sequence>MAEETEGERKVEMRNKKSPSFKAIRGSLNWLYNIEDFNLNKIGEGFFSIVYKAVNQETSESLVLKRLKMKEENPKRFALHYRTALNEIELLRKLSHQNVIKLKGVCTENGHLHPLTELMDGGCLESVILDDNRSLAWSTRLHLALDIARGMKYVHSKGYIHRDLTASNILLRMTKSREKLQAAVADFGLATRIPKRGFRLPTVGSPFYMSPECLNSKFYDERTDVFSFGIILIQLILRCDSDPERIARTNAYGLDYIEVGKKVKGTKCPLALLADAFYCCQVDPKERPNFSKLSLDLGRLLNSPNYQEIVADQESLSENVRSTYLKKIADSIKSKNNVGQKLPGGHLVSLTASVIGDLMSELDTEYAPTILDRSIFELKFQRRQKFLPGSTSSDEFLWRSMDDLESSLSSLSDNEAVFQWNNSAIRKQKDEEVLSEGSDDDDSGIAVGFLNGMIYPTHKNKVTDRPDGEFITPNTVWTLAKQCEERDREAPSSLIRQKRRSSSEY</sequence>
<dbReference type="PROSITE" id="PS50011">
    <property type="entry name" value="PROTEIN_KINASE_DOM"/>
    <property type="match status" value="1"/>
</dbReference>
<dbReference type="EMBL" id="CAJFCJ010000002">
    <property type="protein sequence ID" value="CAD5112244.1"/>
    <property type="molecule type" value="Genomic_DNA"/>
</dbReference>
<comment type="caution">
    <text evidence="17">The sequence shown here is derived from an EMBL/GenBank/DDBJ whole genome shotgun (WGS) entry which is preliminary data.</text>
</comment>
<gene>
    <name evidence="17" type="ORF">DGYR_LOCUS1422</name>
</gene>
<feature type="compositionally biased region" description="Basic residues" evidence="15">
    <location>
        <begin position="496"/>
        <end position="505"/>
    </location>
</feature>
<dbReference type="PRINTS" id="PR00109">
    <property type="entry name" value="TYRKINASE"/>
</dbReference>
<evidence type="ECO:0000256" key="14">
    <source>
        <dbReference type="PROSITE-ProRule" id="PRU10141"/>
    </source>
</evidence>
<evidence type="ECO:0000256" key="3">
    <source>
        <dbReference type="ARBA" id="ARBA00005843"/>
    </source>
</evidence>
<dbReference type="OrthoDB" id="20134at2759"/>
<dbReference type="InterPro" id="IPR001245">
    <property type="entry name" value="Ser-Thr/Tyr_kinase_cat_dom"/>
</dbReference>
<dbReference type="GO" id="GO:0004674">
    <property type="term" value="F:protein serine/threonine kinase activity"/>
    <property type="evidence" value="ECO:0007669"/>
    <property type="project" value="UniProtKB-KW"/>
</dbReference>
<evidence type="ECO:0000313" key="18">
    <source>
        <dbReference type="Proteomes" id="UP000549394"/>
    </source>
</evidence>
<keyword evidence="7 14" id="KW-0547">Nucleotide-binding</keyword>
<evidence type="ECO:0000256" key="6">
    <source>
        <dbReference type="ARBA" id="ARBA00022679"/>
    </source>
</evidence>
<dbReference type="InterPro" id="IPR000719">
    <property type="entry name" value="Prot_kinase_dom"/>
</dbReference>
<evidence type="ECO:0000256" key="8">
    <source>
        <dbReference type="ARBA" id="ARBA00022777"/>
    </source>
</evidence>
<keyword evidence="5" id="KW-0723">Serine/threonine-protein kinase</keyword>
<comment type="catalytic activity">
    <reaction evidence="11">
        <text>L-seryl-[protein] + ATP = O-phospho-L-seryl-[protein] + ADP + H(+)</text>
        <dbReference type="Rhea" id="RHEA:17989"/>
        <dbReference type="Rhea" id="RHEA-COMP:9863"/>
        <dbReference type="Rhea" id="RHEA-COMP:11604"/>
        <dbReference type="ChEBI" id="CHEBI:15378"/>
        <dbReference type="ChEBI" id="CHEBI:29999"/>
        <dbReference type="ChEBI" id="CHEBI:30616"/>
        <dbReference type="ChEBI" id="CHEBI:83421"/>
        <dbReference type="ChEBI" id="CHEBI:456216"/>
        <dbReference type="EC" id="2.7.12.1"/>
    </reaction>
</comment>